<organism evidence="1 2">
    <name type="scientific">Paramecium octaurelia</name>
    <dbReference type="NCBI Taxonomy" id="43137"/>
    <lineage>
        <taxon>Eukaryota</taxon>
        <taxon>Sar</taxon>
        <taxon>Alveolata</taxon>
        <taxon>Ciliophora</taxon>
        <taxon>Intramacronucleata</taxon>
        <taxon>Oligohymenophorea</taxon>
        <taxon>Peniculida</taxon>
        <taxon>Parameciidae</taxon>
        <taxon>Paramecium</taxon>
    </lineage>
</organism>
<name>A0A8S1YLZ4_PAROT</name>
<gene>
    <name evidence="1" type="ORF">POCTA_138.1.T1920004</name>
</gene>
<dbReference type="AlphaFoldDB" id="A0A8S1YLZ4"/>
<dbReference type="EMBL" id="CAJJDP010000196">
    <property type="protein sequence ID" value="CAD8214860.1"/>
    <property type="molecule type" value="Genomic_DNA"/>
</dbReference>
<reference evidence="1" key="1">
    <citation type="submission" date="2021-01" db="EMBL/GenBank/DDBJ databases">
        <authorList>
            <consortium name="Genoscope - CEA"/>
            <person name="William W."/>
        </authorList>
    </citation>
    <scope>NUCLEOTIDE SEQUENCE</scope>
</reference>
<protein>
    <submittedName>
        <fullName evidence="1">Uncharacterized protein</fullName>
    </submittedName>
</protein>
<evidence type="ECO:0000313" key="1">
    <source>
        <dbReference type="EMBL" id="CAD8214860.1"/>
    </source>
</evidence>
<sequence length="239" mass="29147">MENFYLYKFLQNNQSISSIRKVQIINIEVNLKQLRIFYQVQNYDYFRSRFHQKRLWFYQLLLLALKYQLLKLKIKQRFRTEKRKGIVVINRIIFLLNLENQSQTLVRLIFTCKILHNNQIKKKKLTNHQNNTKQTLICQEKPMPLDNLSKQHHISKNISLKHLEKRKEPFEKQKQMMQSKQQEQEKLNQEFKYRYYMGHDECKAIAFMCTGMNGQDFELLARADLKLDLIKEVIKEQMK</sequence>
<keyword evidence="2" id="KW-1185">Reference proteome</keyword>
<dbReference type="Proteomes" id="UP000683925">
    <property type="component" value="Unassembled WGS sequence"/>
</dbReference>
<proteinExistence type="predicted"/>
<comment type="caution">
    <text evidence="1">The sequence shown here is derived from an EMBL/GenBank/DDBJ whole genome shotgun (WGS) entry which is preliminary data.</text>
</comment>
<evidence type="ECO:0000313" key="2">
    <source>
        <dbReference type="Proteomes" id="UP000683925"/>
    </source>
</evidence>
<accession>A0A8S1YLZ4</accession>